<protein>
    <submittedName>
        <fullName evidence="1">Uncharacterized protein</fullName>
    </submittedName>
</protein>
<organism evidence="1">
    <name type="scientific">hydrothermal vent metagenome</name>
    <dbReference type="NCBI Taxonomy" id="652676"/>
    <lineage>
        <taxon>unclassified sequences</taxon>
        <taxon>metagenomes</taxon>
        <taxon>ecological metagenomes</taxon>
    </lineage>
</organism>
<sequence>MQQEYKHALPVAAKCKASRINFTIRSFTTQKI</sequence>
<reference evidence="1" key="1">
    <citation type="submission" date="2018-06" db="EMBL/GenBank/DDBJ databases">
        <authorList>
            <person name="Zhirakovskaya E."/>
        </authorList>
    </citation>
    <scope>NUCLEOTIDE SEQUENCE</scope>
</reference>
<dbReference type="EMBL" id="UOFL01000183">
    <property type="protein sequence ID" value="VAW79857.1"/>
    <property type="molecule type" value="Genomic_DNA"/>
</dbReference>
<accession>A0A3B0YWJ5</accession>
<gene>
    <name evidence="1" type="ORF">MNBD_GAMMA12-3138</name>
</gene>
<dbReference type="AlphaFoldDB" id="A0A3B0YWJ5"/>
<name>A0A3B0YWJ5_9ZZZZ</name>
<proteinExistence type="predicted"/>
<evidence type="ECO:0000313" key="1">
    <source>
        <dbReference type="EMBL" id="VAW79857.1"/>
    </source>
</evidence>